<reference evidence="4 5" key="1">
    <citation type="submission" date="2013-03" db="EMBL/GenBank/DDBJ databases">
        <title>The Genome Sequence of Capronia coronata CBS 617.96.</title>
        <authorList>
            <consortium name="The Broad Institute Genomics Platform"/>
            <person name="Cuomo C."/>
            <person name="de Hoog S."/>
            <person name="Gorbushina A."/>
            <person name="Walker B."/>
            <person name="Young S.K."/>
            <person name="Zeng Q."/>
            <person name="Gargeya S."/>
            <person name="Fitzgerald M."/>
            <person name="Haas B."/>
            <person name="Abouelleil A."/>
            <person name="Allen A.W."/>
            <person name="Alvarado L."/>
            <person name="Arachchi H.M."/>
            <person name="Berlin A.M."/>
            <person name="Chapman S.B."/>
            <person name="Gainer-Dewar J."/>
            <person name="Goldberg J."/>
            <person name="Griggs A."/>
            <person name="Gujja S."/>
            <person name="Hansen M."/>
            <person name="Howarth C."/>
            <person name="Imamovic A."/>
            <person name="Ireland A."/>
            <person name="Larimer J."/>
            <person name="McCowan C."/>
            <person name="Murphy C."/>
            <person name="Pearson M."/>
            <person name="Poon T.W."/>
            <person name="Priest M."/>
            <person name="Roberts A."/>
            <person name="Saif S."/>
            <person name="Shea T."/>
            <person name="Sisk P."/>
            <person name="Sykes S."/>
            <person name="Wortman J."/>
            <person name="Nusbaum C."/>
            <person name="Birren B."/>
        </authorList>
    </citation>
    <scope>NUCLEOTIDE SEQUENCE [LARGE SCALE GENOMIC DNA]</scope>
    <source>
        <strain evidence="4 5">CBS 617.96</strain>
    </source>
</reference>
<dbReference type="Pfam" id="PF03473">
    <property type="entry name" value="MOSC"/>
    <property type="match status" value="1"/>
</dbReference>
<dbReference type="GeneID" id="19160159"/>
<dbReference type="GO" id="GO:0030151">
    <property type="term" value="F:molybdenum ion binding"/>
    <property type="evidence" value="ECO:0007669"/>
    <property type="project" value="InterPro"/>
</dbReference>
<keyword evidence="2" id="KW-0472">Membrane</keyword>
<protein>
    <recommendedName>
        <fullName evidence="3">MOSC domain-containing protein</fullName>
    </recommendedName>
</protein>
<keyword evidence="2" id="KW-1133">Transmembrane helix</keyword>
<dbReference type="HOGENOM" id="CLU_028286_3_0_1"/>
<dbReference type="Proteomes" id="UP000019484">
    <property type="component" value="Unassembled WGS sequence"/>
</dbReference>
<evidence type="ECO:0000256" key="2">
    <source>
        <dbReference type="SAM" id="Phobius"/>
    </source>
</evidence>
<dbReference type="AlphaFoldDB" id="W9Z1I5"/>
<sequence>MSSEAMLLQHLFNLDHKSTYLSIALVLTIISGLLLSWRMKFKPLEKLKVEALYIYPVKGLRGCSLPKATVGQYGFEGDRTFCLQKVEHDYTGTGSDSKSPKYETMYIGYHLRLALFSTCLEIEGDERRASNILVTWTGSGDGTGSDSGNFSGPDSDNQTQNQTRFPVKPDLTALKTIEVSLHGSPTLAYDMGDEQASFFSRHLGFDVRLTYIGPNSRAVLGSIAPHSKDAIPESSWPWRFIRARLPSFINARILPAERLVFNDIAHYLVVTKESNDQVSSRFANGQVMDVTKFRPNIVVSGSSGPFAEDYWAELTFTVSDNTRVKMPLTANCYRCQSITVDYATGKPCEGDQGQVWKKLNKDRRVDKGAKYSPVFGRYGFCSTPTDLGKAIHVGAEAFVTKCNAEHTVFDWPNLTSFGTSQQKVV</sequence>
<evidence type="ECO:0000313" key="5">
    <source>
        <dbReference type="Proteomes" id="UP000019484"/>
    </source>
</evidence>
<evidence type="ECO:0000256" key="1">
    <source>
        <dbReference type="SAM" id="MobiDB-lite"/>
    </source>
</evidence>
<dbReference type="GO" id="GO:0003824">
    <property type="term" value="F:catalytic activity"/>
    <property type="evidence" value="ECO:0007669"/>
    <property type="project" value="InterPro"/>
</dbReference>
<dbReference type="Pfam" id="PF03476">
    <property type="entry name" value="MOSC_N"/>
    <property type="match status" value="1"/>
</dbReference>
<keyword evidence="2" id="KW-0812">Transmembrane</keyword>
<name>W9Z1I5_9EURO</name>
<dbReference type="SUPFAM" id="SSF50800">
    <property type="entry name" value="PK beta-barrel domain-like"/>
    <property type="match status" value="1"/>
</dbReference>
<organism evidence="4 5">
    <name type="scientific">Capronia coronata CBS 617.96</name>
    <dbReference type="NCBI Taxonomy" id="1182541"/>
    <lineage>
        <taxon>Eukaryota</taxon>
        <taxon>Fungi</taxon>
        <taxon>Dikarya</taxon>
        <taxon>Ascomycota</taxon>
        <taxon>Pezizomycotina</taxon>
        <taxon>Eurotiomycetes</taxon>
        <taxon>Chaetothyriomycetidae</taxon>
        <taxon>Chaetothyriales</taxon>
        <taxon>Herpotrichiellaceae</taxon>
        <taxon>Capronia</taxon>
    </lineage>
</organism>
<dbReference type="eggNOG" id="KOG2362">
    <property type="taxonomic scope" value="Eukaryota"/>
</dbReference>
<feature type="region of interest" description="Disordered" evidence="1">
    <location>
        <begin position="143"/>
        <end position="164"/>
    </location>
</feature>
<dbReference type="InterPro" id="IPR011037">
    <property type="entry name" value="Pyrv_Knase-like_insert_dom_sf"/>
</dbReference>
<evidence type="ECO:0000259" key="3">
    <source>
        <dbReference type="PROSITE" id="PS51340"/>
    </source>
</evidence>
<proteinExistence type="predicted"/>
<comment type="caution">
    <text evidence="4">The sequence shown here is derived from an EMBL/GenBank/DDBJ whole genome shotgun (WGS) entry which is preliminary data.</text>
</comment>
<dbReference type="SUPFAM" id="SSF141673">
    <property type="entry name" value="MOSC N-terminal domain-like"/>
    <property type="match status" value="1"/>
</dbReference>
<dbReference type="InterPro" id="IPR005302">
    <property type="entry name" value="MoCF_Sase_C"/>
</dbReference>
<feature type="domain" description="MOSC" evidence="3">
    <location>
        <begin position="243"/>
        <end position="400"/>
    </location>
</feature>
<dbReference type="GO" id="GO:0030170">
    <property type="term" value="F:pyridoxal phosphate binding"/>
    <property type="evidence" value="ECO:0007669"/>
    <property type="project" value="InterPro"/>
</dbReference>
<dbReference type="EMBL" id="AMWN01000004">
    <property type="protein sequence ID" value="EXJ88354.1"/>
    <property type="molecule type" value="Genomic_DNA"/>
</dbReference>
<gene>
    <name evidence="4" type="ORF">A1O1_05284</name>
</gene>
<dbReference type="RefSeq" id="XP_007724360.1">
    <property type="nucleotide sequence ID" value="XM_007726170.1"/>
</dbReference>
<feature type="transmembrane region" description="Helical" evidence="2">
    <location>
        <begin position="20"/>
        <end position="37"/>
    </location>
</feature>
<keyword evidence="5" id="KW-1185">Reference proteome</keyword>
<evidence type="ECO:0000313" key="4">
    <source>
        <dbReference type="EMBL" id="EXJ88354.1"/>
    </source>
</evidence>
<dbReference type="InterPro" id="IPR005303">
    <property type="entry name" value="MOCOS_middle"/>
</dbReference>
<feature type="compositionally biased region" description="Polar residues" evidence="1">
    <location>
        <begin position="149"/>
        <end position="164"/>
    </location>
</feature>
<accession>W9Z1I5</accession>
<dbReference type="OrthoDB" id="17255at2759"/>
<dbReference type="STRING" id="1182541.W9Z1I5"/>
<dbReference type="PROSITE" id="PS51340">
    <property type="entry name" value="MOSC"/>
    <property type="match status" value="1"/>
</dbReference>